<organism evidence="1 2">
    <name type="scientific">Dysosmobacter segnis</name>
    <dbReference type="NCBI Taxonomy" id="2763042"/>
    <lineage>
        <taxon>Bacteria</taxon>
        <taxon>Bacillati</taxon>
        <taxon>Bacillota</taxon>
        <taxon>Clostridia</taxon>
        <taxon>Eubacteriales</taxon>
        <taxon>Oscillospiraceae</taxon>
        <taxon>Dysosmobacter</taxon>
    </lineage>
</organism>
<gene>
    <name evidence="1" type="ORF">H8Z83_06445</name>
</gene>
<dbReference type="EMBL" id="JACOQI010000004">
    <property type="protein sequence ID" value="MBC5769968.1"/>
    <property type="molecule type" value="Genomic_DNA"/>
</dbReference>
<protein>
    <submittedName>
        <fullName evidence="1">Uncharacterized protein</fullName>
    </submittedName>
</protein>
<proteinExistence type="predicted"/>
<keyword evidence="2" id="KW-1185">Reference proteome</keyword>
<dbReference type="RefSeq" id="WP_187014311.1">
    <property type="nucleotide sequence ID" value="NZ_JACOQI010000004.1"/>
</dbReference>
<accession>A0A923MGL7</accession>
<sequence length="362" mass="41852">MEQRAYQKWTRGLLLGLVLVLTACAAIVYRVDPCFYYRMPTDREPVFFSERYQTAGIVRNNPADVVLLGSSMTANCYGSQLETVFGGTGLRLTIPDGYFSEFDQVMGLLMRTHPPKRVLFAMDTNIFTRSPDGVTGAMPDYLYDASTINDVKYLLNKDVLYYSLYALMAQRWDEGETLDKGFSWMDTVWWNHMTALEEYTRPDIAPEPMPRDGLLADAAKNLAVAASWAERYPEVEFDFYFSPYSILYWDKIGRMGETDAVFAALELACETLLPYENVTLHGLLFDRDIIEHLDYYCDYVHHSDEAGALALEKIHSGTDRLTEKNYRETLANWHDFVVNYDYDKFWDDYYWYQFHTPAGAKT</sequence>
<dbReference type="PROSITE" id="PS51257">
    <property type="entry name" value="PROKAR_LIPOPROTEIN"/>
    <property type="match status" value="1"/>
</dbReference>
<name>A0A923MGL7_9FIRM</name>
<dbReference type="Proteomes" id="UP000620327">
    <property type="component" value="Unassembled WGS sequence"/>
</dbReference>
<dbReference type="AlphaFoldDB" id="A0A923MGL7"/>
<evidence type="ECO:0000313" key="1">
    <source>
        <dbReference type="EMBL" id="MBC5769968.1"/>
    </source>
</evidence>
<comment type="caution">
    <text evidence="1">The sequence shown here is derived from an EMBL/GenBank/DDBJ whole genome shotgun (WGS) entry which is preliminary data.</text>
</comment>
<reference evidence="1" key="1">
    <citation type="submission" date="2020-08" db="EMBL/GenBank/DDBJ databases">
        <title>Genome public.</title>
        <authorList>
            <person name="Liu C."/>
            <person name="Sun Q."/>
        </authorList>
    </citation>
    <scope>NUCLEOTIDE SEQUENCE</scope>
    <source>
        <strain evidence="1">BX15</strain>
    </source>
</reference>
<evidence type="ECO:0000313" key="2">
    <source>
        <dbReference type="Proteomes" id="UP000620327"/>
    </source>
</evidence>